<dbReference type="EnsemblMetazoa" id="AALFPA23_013855.R20110">
    <property type="protein sequence ID" value="AALFPA23_013855.P20110"/>
    <property type="gene ID" value="AALFPA23_013855"/>
</dbReference>
<evidence type="ECO:0000256" key="1">
    <source>
        <dbReference type="SAM" id="MobiDB-lite"/>
    </source>
</evidence>
<dbReference type="RefSeq" id="XP_062710640.1">
    <property type="nucleotide sequence ID" value="XM_062854656.1"/>
</dbReference>
<protein>
    <recommendedName>
        <fullName evidence="2">Small ribosomal subunit protein eS4 central region domain-containing protein</fullName>
    </recommendedName>
</protein>
<proteinExistence type="predicted"/>
<feature type="compositionally biased region" description="Acidic residues" evidence="1">
    <location>
        <begin position="579"/>
        <end position="591"/>
    </location>
</feature>
<reference evidence="3" key="2">
    <citation type="submission" date="2025-05" db="UniProtKB">
        <authorList>
            <consortium name="EnsemblMetazoa"/>
        </authorList>
    </citation>
    <scope>IDENTIFICATION</scope>
    <source>
        <strain evidence="3">Foshan</strain>
    </source>
</reference>
<dbReference type="InterPro" id="IPR013845">
    <property type="entry name" value="Ribosomal_eS4_central_region"/>
</dbReference>
<feature type="region of interest" description="Disordered" evidence="1">
    <location>
        <begin position="571"/>
        <end position="591"/>
    </location>
</feature>
<dbReference type="PANTHER" id="PTHR10773">
    <property type="entry name" value="DNA-DIRECTED RNA POLYMERASES I, II, AND III SUBUNIT RPABC2"/>
    <property type="match status" value="1"/>
</dbReference>
<dbReference type="PANTHER" id="PTHR10773:SF19">
    <property type="match status" value="1"/>
</dbReference>
<feature type="domain" description="Small ribosomal subunit protein eS4 central region" evidence="2">
    <location>
        <begin position="5"/>
        <end position="30"/>
    </location>
</feature>
<dbReference type="Proteomes" id="UP000069940">
    <property type="component" value="Unassembled WGS sequence"/>
</dbReference>
<reference evidence="4" key="1">
    <citation type="journal article" date="2015" name="Proc. Natl. Acad. Sci. U.S.A.">
        <title>Genome sequence of the Asian Tiger mosquito, Aedes albopictus, reveals insights into its biology, genetics, and evolution.</title>
        <authorList>
            <person name="Chen X.G."/>
            <person name="Jiang X."/>
            <person name="Gu J."/>
            <person name="Xu M."/>
            <person name="Wu Y."/>
            <person name="Deng Y."/>
            <person name="Zhang C."/>
            <person name="Bonizzoni M."/>
            <person name="Dermauw W."/>
            <person name="Vontas J."/>
            <person name="Armbruster P."/>
            <person name="Huang X."/>
            <person name="Yang Y."/>
            <person name="Zhang H."/>
            <person name="He W."/>
            <person name="Peng H."/>
            <person name="Liu Y."/>
            <person name="Wu K."/>
            <person name="Chen J."/>
            <person name="Lirakis M."/>
            <person name="Topalis P."/>
            <person name="Van Leeuwen T."/>
            <person name="Hall A.B."/>
            <person name="Jiang X."/>
            <person name="Thorpe C."/>
            <person name="Mueller R.L."/>
            <person name="Sun C."/>
            <person name="Waterhouse R.M."/>
            <person name="Yan G."/>
            <person name="Tu Z.J."/>
            <person name="Fang X."/>
            <person name="James A.A."/>
        </authorList>
    </citation>
    <scope>NUCLEOTIDE SEQUENCE [LARGE SCALE GENOMIC DNA]</scope>
    <source>
        <strain evidence="4">Foshan</strain>
    </source>
</reference>
<evidence type="ECO:0000259" key="2">
    <source>
        <dbReference type="Pfam" id="PF00900"/>
    </source>
</evidence>
<name>A0ABM1Z0L7_AEDAL</name>
<sequence>MTHSLIYDAKDRFTVHRITAEEVKYKLLKLNPSPSVHHVVSDAAKNVNSKERSTFDEAELVTHEYDDDDEDDEDFVPQGDASLLDDFSIFEYFESFRNQSIIDEDENEDNPANAANNYEKFDEMGFADLDREDDEVPTNVSKKLSNKLRKEKGLSYVRKNGTEVAARKLRKACTCMKRKCYEKFNDALREKLLRNLLELKSSGQNQFLSQHVAVTFVERHRVINSRRAFTYKYYLPGHGGQVRVCLQMFLNTFDVTEKKIRILVSKKVSGLGISADDKRLLNTNRCPISSEEKTYIEQHIKSFPAYFSHYTREKSSKKYLSSDLNITKMYELYTAKCKEDSQRLVHYNSYRIIFNGCNLGFRKPKADTCNECDRLKILLKSGDEDEKNQAEDKRSSHQNQAQLVYTEKKKDVQAARTDPAVRTISFDLQKCLATPHLRNGVAFYKRQLYTYNLTIFETYRGKNKGFCYMWDESQGRRGANEIGSCLLEDLKTFLSENPDVKIINLYSDRCGGQNLNFVVCRGGRAPLETEPIPLPYEKLMDLKKLMPFVSNKTYYEAMLKTLVVPKRGRKAKTDAQDTNFDDDLDIENEDD</sequence>
<evidence type="ECO:0000313" key="4">
    <source>
        <dbReference type="Proteomes" id="UP000069940"/>
    </source>
</evidence>
<organism evidence="3 4">
    <name type="scientific">Aedes albopictus</name>
    <name type="common">Asian tiger mosquito</name>
    <name type="synonym">Stegomyia albopicta</name>
    <dbReference type="NCBI Taxonomy" id="7160"/>
    <lineage>
        <taxon>Eukaryota</taxon>
        <taxon>Metazoa</taxon>
        <taxon>Ecdysozoa</taxon>
        <taxon>Arthropoda</taxon>
        <taxon>Hexapoda</taxon>
        <taxon>Insecta</taxon>
        <taxon>Pterygota</taxon>
        <taxon>Neoptera</taxon>
        <taxon>Endopterygota</taxon>
        <taxon>Diptera</taxon>
        <taxon>Nematocera</taxon>
        <taxon>Culicoidea</taxon>
        <taxon>Culicidae</taxon>
        <taxon>Culicinae</taxon>
        <taxon>Aedini</taxon>
        <taxon>Aedes</taxon>
        <taxon>Stegomyia</taxon>
    </lineage>
</organism>
<keyword evidence="4" id="KW-1185">Reference proteome</keyword>
<evidence type="ECO:0000313" key="3">
    <source>
        <dbReference type="EnsemblMetazoa" id="AALFPA23_013855.P20110"/>
    </source>
</evidence>
<dbReference type="GeneID" id="134284011"/>
<dbReference type="Pfam" id="PF00900">
    <property type="entry name" value="Ribosomal_S4e"/>
    <property type="match status" value="1"/>
</dbReference>
<accession>A0ABM1Z0L7</accession>